<comment type="similarity">
    <text evidence="2">Belongs to the fimbrial export usher family.</text>
</comment>
<dbReference type="GO" id="GO:0009297">
    <property type="term" value="P:pilus assembly"/>
    <property type="evidence" value="ECO:0007669"/>
    <property type="project" value="InterPro"/>
</dbReference>
<keyword evidence="6" id="KW-0812">Transmembrane</keyword>
<keyword evidence="4" id="KW-1134">Transmembrane beta strand</keyword>
<dbReference type="GO" id="GO:0015473">
    <property type="term" value="F:fimbrial usher porin activity"/>
    <property type="evidence" value="ECO:0007669"/>
    <property type="project" value="InterPro"/>
</dbReference>
<dbReference type="PANTHER" id="PTHR30451:SF21">
    <property type="entry name" value="FIMBRIAL USHER DOMAIN-CONTAINING PROTEIN YDET-RELATED"/>
    <property type="match status" value="1"/>
</dbReference>
<dbReference type="NCBIfam" id="NF011760">
    <property type="entry name" value="PRK15213.1"/>
    <property type="match status" value="1"/>
</dbReference>
<dbReference type="Pfam" id="PF13954">
    <property type="entry name" value="PapC_N"/>
    <property type="match status" value="1"/>
</dbReference>
<dbReference type="InterPro" id="IPR025885">
    <property type="entry name" value="PapC_N"/>
</dbReference>
<evidence type="ECO:0000259" key="11">
    <source>
        <dbReference type="Pfam" id="PF13954"/>
    </source>
</evidence>
<organism evidence="12">
    <name type="scientific">Salmonella enterica</name>
    <name type="common">Salmonella choleraesuis</name>
    <dbReference type="NCBI Taxonomy" id="28901"/>
    <lineage>
        <taxon>Bacteria</taxon>
        <taxon>Pseudomonadati</taxon>
        <taxon>Pseudomonadota</taxon>
        <taxon>Gammaproteobacteria</taxon>
        <taxon>Enterobacterales</taxon>
        <taxon>Enterobacteriaceae</taxon>
        <taxon>Salmonella</taxon>
    </lineage>
</organism>
<comment type="subcellular location">
    <subcellularLocation>
        <location evidence="1">Cell outer membrane</location>
        <topology evidence="1">Multi-pass membrane protein</topology>
    </subcellularLocation>
</comment>
<evidence type="ECO:0000256" key="8">
    <source>
        <dbReference type="ARBA" id="ARBA00023136"/>
    </source>
</evidence>
<dbReference type="Pfam" id="PF00577">
    <property type="entry name" value="Usher"/>
    <property type="match status" value="1"/>
</dbReference>
<comment type="caution">
    <text evidence="12">The sequence shown here is derived from an EMBL/GenBank/DDBJ whole genome shotgun (WGS) entry which is preliminary data.</text>
</comment>
<evidence type="ECO:0000256" key="6">
    <source>
        <dbReference type="ARBA" id="ARBA00022692"/>
    </source>
</evidence>
<protein>
    <submittedName>
        <fullName evidence="12">PefC/AfrB family outer membrane usher protein</fullName>
    </submittedName>
</protein>
<gene>
    <name evidence="12" type="primary">pefC</name>
    <name evidence="12" type="ORF">F2A58_23140</name>
</gene>
<evidence type="ECO:0000256" key="1">
    <source>
        <dbReference type="ARBA" id="ARBA00004571"/>
    </source>
</evidence>
<evidence type="ECO:0000256" key="4">
    <source>
        <dbReference type="ARBA" id="ARBA00022452"/>
    </source>
</evidence>
<dbReference type="GO" id="GO:0009279">
    <property type="term" value="C:cell outer membrane"/>
    <property type="evidence" value="ECO:0007669"/>
    <property type="project" value="UniProtKB-SubCell"/>
</dbReference>
<feature type="domain" description="PapC N-terminal" evidence="11">
    <location>
        <begin position="26"/>
        <end position="163"/>
    </location>
</feature>
<keyword evidence="7 10" id="KW-0732">Signal</keyword>
<dbReference type="Gene3D" id="3.10.20.410">
    <property type="match status" value="1"/>
</dbReference>
<keyword evidence="8" id="KW-0472">Membrane</keyword>
<reference evidence="12" key="1">
    <citation type="submission" date="2019-09" db="EMBL/GenBank/DDBJ databases">
        <authorList>
            <consortium name="PulseNet: The National Subtyping Network for Foodborne Disease Surveillance"/>
            <person name="Tarr C.L."/>
            <person name="Trees E."/>
            <person name="Katz L.S."/>
            <person name="Carleton-Romer H.A."/>
            <person name="Stroika S."/>
            <person name="Kucerova Z."/>
            <person name="Roache K.F."/>
            <person name="Sabol A.L."/>
            <person name="Besser J."/>
            <person name="Gerner-Smidt P."/>
        </authorList>
    </citation>
    <scope>NUCLEOTIDE SEQUENCE</scope>
    <source>
        <strain evidence="12">PNUSAS096589</strain>
    </source>
</reference>
<evidence type="ECO:0000256" key="2">
    <source>
        <dbReference type="ARBA" id="ARBA00008064"/>
    </source>
</evidence>
<feature type="chain" id="PRO_5026018255" evidence="10">
    <location>
        <begin position="24"/>
        <end position="787"/>
    </location>
</feature>
<dbReference type="PANTHER" id="PTHR30451">
    <property type="entry name" value="OUTER MEMBRANE USHER PROTEIN"/>
    <property type="match status" value="1"/>
</dbReference>
<dbReference type="EMBL" id="AAKGZA010000043">
    <property type="protein sequence ID" value="ECR6698042.1"/>
    <property type="molecule type" value="Genomic_DNA"/>
</dbReference>
<sequence length="787" mass="87139">MFKKKILLLLICSALQPIGAVMAEDEFNMNFIRGGAQKVLPDVFDKNVKYVPGEYLVDVEVNGEKVSNGFLNVSEDEKKSLCLSEGWLKERNVFIKKDFYAKEFEPTKQCYILENNETTRITLDNGTQTLRFSIPQAALLSDEEKQLPWDYGAPGFQLSYNANTSKSSGQKRTNYLGMNSSANLGTWVLSFVANATDENGLTTNDIRISRALESIKADLVVGQAYSTYTPLMNGFGFRGVQITSNASMQSWLSRTYAPKLQGIATSNARVTIEQNGRILESIVVPPGPFEISKLGAISNGDLIMTIIEENGTKRTERFPVTVMSNLLRPGVADYGFSVGEKTKGGNKNTSDGTFGLTSFDYGLNFMTFNSAFLLSKNYQNFGVGSTHSLGWFGAVSTSLNLSKSEYKSHSEQKGYSASLRYARSLSDTTDLQLIGYRFTDRGYVEYSNYDYLRRNISDYKYKNRYEAILAHRIPEQNIYLSMNGWIQQYWNKPQESGVNFTLSKSFKSFTTTLSGNYSKRYDGGGEYMTNLSLNIPFSAFGVTHYNNSSMVYTREGGMSYMLGSSANINDRLSYNVNMNRNDQGNSISLSTNYAADYSQLTSMYSKSISSQNLSLQMSGSILGVYGGGLMLTQNTGGTLAVIDMDGISGIEINGGLPTDSSGRAVISLASYSPNSIRINEENLPTNIEIQGNIINVVPTEKAIIYKKIKYRQVDHYVLRVYGKNNYVVPMGSIAKDSAGNNIGFINNGGILLLNIDSKVKNISLGQCNINLNKVSSAKKTIQEIYCE</sequence>
<evidence type="ECO:0000256" key="9">
    <source>
        <dbReference type="ARBA" id="ARBA00023237"/>
    </source>
</evidence>
<dbReference type="InterPro" id="IPR037224">
    <property type="entry name" value="PapC_N_sf"/>
</dbReference>
<dbReference type="InterPro" id="IPR042186">
    <property type="entry name" value="FimD_plug_dom"/>
</dbReference>
<dbReference type="AlphaFoldDB" id="A0A5Z3BF37"/>
<evidence type="ECO:0000256" key="3">
    <source>
        <dbReference type="ARBA" id="ARBA00022448"/>
    </source>
</evidence>
<evidence type="ECO:0000256" key="7">
    <source>
        <dbReference type="ARBA" id="ARBA00022729"/>
    </source>
</evidence>
<evidence type="ECO:0000313" key="12">
    <source>
        <dbReference type="EMBL" id="ECR6698042.1"/>
    </source>
</evidence>
<name>A0A5Z3BF37_SALER</name>
<keyword evidence="3" id="KW-0813">Transport</keyword>
<keyword evidence="9" id="KW-0998">Cell outer membrane</keyword>
<dbReference type="Gene3D" id="2.60.40.3110">
    <property type="match status" value="1"/>
</dbReference>
<dbReference type="SUPFAM" id="SSF141729">
    <property type="entry name" value="FimD N-terminal domain-like"/>
    <property type="match status" value="1"/>
</dbReference>
<evidence type="ECO:0000256" key="5">
    <source>
        <dbReference type="ARBA" id="ARBA00022558"/>
    </source>
</evidence>
<proteinExistence type="inferred from homology"/>
<feature type="signal peptide" evidence="10">
    <location>
        <begin position="1"/>
        <end position="23"/>
    </location>
</feature>
<evidence type="ECO:0000256" key="10">
    <source>
        <dbReference type="SAM" id="SignalP"/>
    </source>
</evidence>
<accession>A0A5Z3BF37</accession>
<keyword evidence="5" id="KW-1029">Fimbrium biogenesis</keyword>
<dbReference type="InterPro" id="IPR000015">
    <property type="entry name" value="Fimb_usher"/>
</dbReference>
<dbReference type="Gene3D" id="2.60.40.2610">
    <property type="entry name" value="Outer membrane usher protein FimD, plug domain"/>
    <property type="match status" value="1"/>
</dbReference>